<keyword evidence="2 6" id="KW-0812">Transmembrane</keyword>
<proteinExistence type="predicted"/>
<dbReference type="CDD" id="cd06530">
    <property type="entry name" value="S26_SPase_I"/>
    <property type="match status" value="1"/>
</dbReference>
<gene>
    <name evidence="7" type="ORF">VN21_06980</name>
</gene>
<evidence type="ECO:0000313" key="8">
    <source>
        <dbReference type="Proteomes" id="UP000034407"/>
    </source>
</evidence>
<dbReference type="PANTHER" id="PTHR10806">
    <property type="entry name" value="SIGNAL PEPTIDASE COMPLEX CATALYTIC SUBUNIT SEC11"/>
    <property type="match status" value="1"/>
</dbReference>
<dbReference type="EC" id="3.4.21.89" evidence="5"/>
<dbReference type="PRINTS" id="PR00728">
    <property type="entry name" value="SIGNALPTASE"/>
</dbReference>
<dbReference type="GO" id="GO:0009003">
    <property type="term" value="F:signal peptidase activity"/>
    <property type="evidence" value="ECO:0007669"/>
    <property type="project" value="UniProtKB-EC"/>
</dbReference>
<dbReference type="GO" id="GO:0016020">
    <property type="term" value="C:membrane"/>
    <property type="evidence" value="ECO:0007669"/>
    <property type="project" value="UniProtKB-SubCell"/>
</dbReference>
<dbReference type="Gene3D" id="2.10.109.10">
    <property type="entry name" value="Umud Fragment, subunit A"/>
    <property type="match status" value="1"/>
</dbReference>
<dbReference type="RefSeq" id="WP_046822621.1">
    <property type="nucleotide sequence ID" value="NZ_LBBT01000147.1"/>
</dbReference>
<reference evidence="7 8" key="1">
    <citation type="submission" date="2015-04" db="EMBL/GenBank/DDBJ databases">
        <title>Microcin producing Clostridium sp. JC272T.</title>
        <authorList>
            <person name="Jyothsna T."/>
            <person name="Sasikala C."/>
            <person name="Ramana C."/>
        </authorList>
    </citation>
    <scope>NUCLEOTIDE SEQUENCE [LARGE SCALE GENOMIC DNA]</scope>
    <source>
        <strain evidence="7 8">JC272</strain>
    </source>
</reference>
<keyword evidence="8" id="KW-1185">Reference proteome</keyword>
<dbReference type="OrthoDB" id="1648066at2"/>
<keyword evidence="3 6" id="KW-1133">Transmembrane helix</keyword>
<dbReference type="GO" id="GO:0004252">
    <property type="term" value="F:serine-type endopeptidase activity"/>
    <property type="evidence" value="ECO:0007669"/>
    <property type="project" value="UniProtKB-UniRule"/>
</dbReference>
<evidence type="ECO:0000256" key="1">
    <source>
        <dbReference type="ARBA" id="ARBA00004370"/>
    </source>
</evidence>
<dbReference type="AlphaFoldDB" id="A0A0M3DGM6"/>
<protein>
    <recommendedName>
        <fullName evidence="5">Signal peptidase I</fullName>
        <ecNumber evidence="5">3.4.21.89</ecNumber>
    </recommendedName>
</protein>
<comment type="subcellular location">
    <subcellularLocation>
        <location evidence="1">Membrane</location>
    </subcellularLocation>
</comment>
<evidence type="ECO:0000256" key="2">
    <source>
        <dbReference type="ARBA" id="ARBA00022692"/>
    </source>
</evidence>
<sequence length="191" mass="21076">MENKTMLKKLGNILFYVVLISLLSISFIMVKSVKEGKQPTIMGHKFFTVMTGSMQPSIMVGDLVIAKELQPEQINVGDVITFKSQNSGNITTHRVKEIIKDGAGIKYITQGDANNVQDQNPVESNAVIGKVVKCIPRVGMAMSWMKSHLSLIIVGIFAITALSAIGSNLRKKLKSIDEEERQNKEREKADA</sequence>
<feature type="transmembrane region" description="Helical" evidence="6">
    <location>
        <begin position="147"/>
        <end position="165"/>
    </location>
</feature>
<name>A0A0M3DGM6_9FIRM</name>
<keyword evidence="4 6" id="KW-0472">Membrane</keyword>
<comment type="caution">
    <text evidence="7">The sequence shown here is derived from an EMBL/GenBank/DDBJ whole genome shotgun (WGS) entry which is preliminary data.</text>
</comment>
<dbReference type="NCBIfam" id="TIGR02228">
    <property type="entry name" value="sigpep_I_arch"/>
    <property type="match status" value="1"/>
</dbReference>
<dbReference type="PANTHER" id="PTHR10806:SF6">
    <property type="entry name" value="SIGNAL PEPTIDASE COMPLEX CATALYTIC SUBUNIT SEC11"/>
    <property type="match status" value="1"/>
</dbReference>
<evidence type="ECO:0000313" key="7">
    <source>
        <dbReference type="EMBL" id="KKY01785.1"/>
    </source>
</evidence>
<feature type="transmembrane region" description="Helical" evidence="6">
    <location>
        <begin position="12"/>
        <end position="30"/>
    </location>
</feature>
<dbReference type="PATRIC" id="fig|1629550.3.peg.842"/>
<dbReference type="GO" id="GO:0006465">
    <property type="term" value="P:signal peptide processing"/>
    <property type="evidence" value="ECO:0007669"/>
    <property type="project" value="UniProtKB-UniRule"/>
</dbReference>
<dbReference type="EMBL" id="LBBT01000147">
    <property type="protein sequence ID" value="KKY01785.1"/>
    <property type="molecule type" value="Genomic_DNA"/>
</dbReference>
<dbReference type="InterPro" id="IPR019533">
    <property type="entry name" value="Peptidase_S26"/>
</dbReference>
<dbReference type="Proteomes" id="UP000034407">
    <property type="component" value="Unassembled WGS sequence"/>
</dbReference>
<evidence type="ECO:0000256" key="4">
    <source>
        <dbReference type="ARBA" id="ARBA00023136"/>
    </source>
</evidence>
<dbReference type="InterPro" id="IPR001733">
    <property type="entry name" value="Peptidase_S26B"/>
</dbReference>
<accession>A0A0M3DGM6</accession>
<evidence type="ECO:0000256" key="5">
    <source>
        <dbReference type="NCBIfam" id="TIGR02228"/>
    </source>
</evidence>
<organism evidence="7 8">
    <name type="scientific">Paraclostridium benzoelyticum</name>
    <dbReference type="NCBI Taxonomy" id="1629550"/>
    <lineage>
        <taxon>Bacteria</taxon>
        <taxon>Bacillati</taxon>
        <taxon>Bacillota</taxon>
        <taxon>Clostridia</taxon>
        <taxon>Peptostreptococcales</taxon>
        <taxon>Peptostreptococcaceae</taxon>
        <taxon>Paraclostridium</taxon>
    </lineage>
</organism>
<dbReference type="InterPro" id="IPR036286">
    <property type="entry name" value="LexA/Signal_pep-like_sf"/>
</dbReference>
<evidence type="ECO:0000256" key="6">
    <source>
        <dbReference type="SAM" id="Phobius"/>
    </source>
</evidence>
<evidence type="ECO:0000256" key="3">
    <source>
        <dbReference type="ARBA" id="ARBA00022989"/>
    </source>
</evidence>
<dbReference type="SUPFAM" id="SSF51306">
    <property type="entry name" value="LexA/Signal peptidase"/>
    <property type="match status" value="1"/>
</dbReference>